<keyword evidence="2" id="KW-1185">Reference proteome</keyword>
<dbReference type="Pfam" id="PF11697">
    <property type="entry name" value="DUF3293"/>
    <property type="match status" value="1"/>
</dbReference>
<evidence type="ECO:0000313" key="2">
    <source>
        <dbReference type="Proteomes" id="UP000760407"/>
    </source>
</evidence>
<accession>A0ABS1GCE6</accession>
<organism evidence="1 2">
    <name type="scientific">Francisella philomiragia</name>
    <dbReference type="NCBI Taxonomy" id="28110"/>
    <lineage>
        <taxon>Bacteria</taxon>
        <taxon>Pseudomonadati</taxon>
        <taxon>Pseudomonadota</taxon>
        <taxon>Gammaproteobacteria</taxon>
        <taxon>Thiotrichales</taxon>
        <taxon>Francisellaceae</taxon>
        <taxon>Francisella</taxon>
    </lineage>
</organism>
<protein>
    <submittedName>
        <fullName evidence="1">DUF3293 domain-containing protein</fullName>
    </submittedName>
</protein>
<proteinExistence type="predicted"/>
<dbReference type="EMBL" id="JACTSG010000004">
    <property type="protein sequence ID" value="MBK2302502.1"/>
    <property type="molecule type" value="Genomic_DNA"/>
</dbReference>
<evidence type="ECO:0000313" key="1">
    <source>
        <dbReference type="EMBL" id="MBK2302502.1"/>
    </source>
</evidence>
<sequence>MNNNSNLDLCEWYFTTKFEVPILPSRYPNQFAIITAYNPFNQLLEDQENLARNQILRNQLEKSYSWVYEINGFDKSSKHKENGFMFDAKSLDDACNLGEKFSQDAIYYVINDTLYVSKCEKSKRYLTKVGDFQSRIYSFL</sequence>
<comment type="caution">
    <text evidence="1">The sequence shown here is derived from an EMBL/GenBank/DDBJ whole genome shotgun (WGS) entry which is preliminary data.</text>
</comment>
<dbReference type="RefSeq" id="WP_200166682.1">
    <property type="nucleotide sequence ID" value="NZ_JACTSG010000004.1"/>
</dbReference>
<name>A0ABS1GCE6_9GAMM</name>
<gene>
    <name evidence="1" type="ORF">IBE52_06215</name>
</gene>
<dbReference type="InterPro" id="IPR021710">
    <property type="entry name" value="DUF3293"/>
</dbReference>
<dbReference type="Proteomes" id="UP000760407">
    <property type="component" value="Unassembled WGS sequence"/>
</dbReference>
<reference evidence="1 2" key="1">
    <citation type="submission" date="2020-08" db="EMBL/GenBank/DDBJ databases">
        <title>Comparative genomics of Francisella species.</title>
        <authorList>
            <person name="Sahl J."/>
            <person name="Sjodin A."/>
            <person name="Wagner D."/>
            <person name="Forsman M."/>
        </authorList>
    </citation>
    <scope>NUCLEOTIDE SEQUENCE [LARGE SCALE GENOMIC DNA]</scope>
    <source>
        <strain evidence="1 2">F1093</strain>
    </source>
</reference>